<organism evidence="3 4">
    <name type="scientific">Diplodia seriata</name>
    <dbReference type="NCBI Taxonomy" id="420778"/>
    <lineage>
        <taxon>Eukaryota</taxon>
        <taxon>Fungi</taxon>
        <taxon>Dikarya</taxon>
        <taxon>Ascomycota</taxon>
        <taxon>Pezizomycotina</taxon>
        <taxon>Dothideomycetes</taxon>
        <taxon>Dothideomycetes incertae sedis</taxon>
        <taxon>Botryosphaeriales</taxon>
        <taxon>Botryosphaeriaceae</taxon>
        <taxon>Diplodia</taxon>
    </lineage>
</organism>
<dbReference type="GO" id="GO:0005783">
    <property type="term" value="C:endoplasmic reticulum"/>
    <property type="evidence" value="ECO:0007669"/>
    <property type="project" value="TreeGrafter"/>
</dbReference>
<dbReference type="GO" id="GO:0004806">
    <property type="term" value="F:triacylglycerol lipase activity"/>
    <property type="evidence" value="ECO:0007669"/>
    <property type="project" value="TreeGrafter"/>
</dbReference>
<dbReference type="EMBL" id="MSZU01000093">
    <property type="protein sequence ID" value="OMP84407.1"/>
    <property type="molecule type" value="Genomic_DNA"/>
</dbReference>
<dbReference type="GO" id="GO:0000140">
    <property type="term" value="F:acylglycerone-phosphate reductase (NADP+) activity"/>
    <property type="evidence" value="ECO:0007669"/>
    <property type="project" value="TreeGrafter"/>
</dbReference>
<comment type="caution">
    <text evidence="3">The sequence shown here is derived from an EMBL/GenBank/DDBJ whole genome shotgun (WGS) entry which is preliminary data.</text>
</comment>
<accession>A0A1S8BA45</accession>
<name>A0A1S8BA45_9PEZI</name>
<comment type="similarity">
    <text evidence="1">Belongs to the short-chain dehydrogenases/reductases (SDR) family.</text>
</comment>
<dbReference type="OrthoDB" id="2102561at2759"/>
<gene>
    <name evidence="3" type="ORF">BK809_0000188</name>
</gene>
<dbReference type="SUPFAM" id="SSF51735">
    <property type="entry name" value="NAD(P)-binding Rossmann-fold domains"/>
    <property type="match status" value="1"/>
</dbReference>
<dbReference type="InterPro" id="IPR002347">
    <property type="entry name" value="SDR_fam"/>
</dbReference>
<evidence type="ECO:0000313" key="4">
    <source>
        <dbReference type="Proteomes" id="UP000190776"/>
    </source>
</evidence>
<dbReference type="Proteomes" id="UP000190776">
    <property type="component" value="Unassembled WGS sequence"/>
</dbReference>
<evidence type="ECO:0000256" key="1">
    <source>
        <dbReference type="ARBA" id="ARBA00006484"/>
    </source>
</evidence>
<dbReference type="GO" id="GO:0005811">
    <property type="term" value="C:lipid droplet"/>
    <property type="evidence" value="ECO:0007669"/>
    <property type="project" value="TreeGrafter"/>
</dbReference>
<dbReference type="GO" id="GO:0006654">
    <property type="term" value="P:phosphatidic acid biosynthetic process"/>
    <property type="evidence" value="ECO:0007669"/>
    <property type="project" value="TreeGrafter"/>
</dbReference>
<protein>
    <submittedName>
        <fullName evidence="3">NADPH-dependent 1-acyldihydroxyacetone phosphate reductase</fullName>
    </submittedName>
</protein>
<dbReference type="AlphaFoldDB" id="A0A1S8BA45"/>
<dbReference type="Pfam" id="PF00106">
    <property type="entry name" value="adh_short"/>
    <property type="match status" value="1"/>
</dbReference>
<dbReference type="PANTHER" id="PTHR44169:SF6">
    <property type="entry name" value="NADPH-DEPENDENT 1-ACYLDIHYDROXYACETONE PHOSPHATE REDUCTASE"/>
    <property type="match status" value="1"/>
</dbReference>
<dbReference type="Gene3D" id="3.40.50.720">
    <property type="entry name" value="NAD(P)-binding Rossmann-like Domain"/>
    <property type="match status" value="1"/>
</dbReference>
<reference evidence="3 4" key="1">
    <citation type="submission" date="2017-01" db="EMBL/GenBank/DDBJ databases">
        <title>Draft genome sequence of Diplodia seriata F98.1, a fungal species involved in grapevine trunk diseases.</title>
        <authorList>
            <person name="Robert-Siegwald G."/>
            <person name="Vallet J."/>
            <person name="Abou-Mansour E."/>
            <person name="Xu J."/>
            <person name="Rey P."/>
            <person name="Bertsch C."/>
            <person name="Rego C."/>
            <person name="Larignon P."/>
            <person name="Fontaine F."/>
            <person name="Lebrun M.-H."/>
        </authorList>
    </citation>
    <scope>NUCLEOTIDE SEQUENCE [LARGE SCALE GENOMIC DNA]</scope>
    <source>
        <strain evidence="3 4">F98.1</strain>
    </source>
</reference>
<dbReference type="PANTHER" id="PTHR44169">
    <property type="entry name" value="NADPH-DEPENDENT 1-ACYLDIHYDROXYACETONE PHOSPHATE REDUCTASE"/>
    <property type="match status" value="1"/>
</dbReference>
<evidence type="ECO:0000313" key="3">
    <source>
        <dbReference type="EMBL" id="OMP84407.1"/>
    </source>
</evidence>
<proteinExistence type="inferred from homology"/>
<keyword evidence="2" id="KW-0560">Oxidoreductase</keyword>
<evidence type="ECO:0000256" key="2">
    <source>
        <dbReference type="ARBA" id="ARBA00023002"/>
    </source>
</evidence>
<dbReference type="InterPro" id="IPR036291">
    <property type="entry name" value="NAD(P)-bd_dom_sf"/>
</dbReference>
<dbReference type="STRING" id="420778.A0A1S8BA45"/>
<sequence>MAPPKTVLITGCSIGFTLTSEIQGRGLQVFPTARTPAKMAALDRLTNITLLPLDVDSQASIDAATAAVLTKTGGTLDYAVNNSNSQYVMPLLDVDLQQAKDMYKVNVWGVESGVLGGNE</sequence>
<dbReference type="GO" id="GO:0019433">
    <property type="term" value="P:triglyceride catabolic process"/>
    <property type="evidence" value="ECO:0007669"/>
    <property type="project" value="TreeGrafter"/>
</dbReference>